<dbReference type="Gene3D" id="1.10.30.50">
    <property type="match status" value="1"/>
</dbReference>
<dbReference type="GO" id="GO:0016787">
    <property type="term" value="F:hydrolase activity"/>
    <property type="evidence" value="ECO:0007669"/>
    <property type="project" value="UniProtKB-KW"/>
</dbReference>
<evidence type="ECO:0000256" key="1">
    <source>
        <dbReference type="ARBA" id="ARBA00022722"/>
    </source>
</evidence>
<dbReference type="GeneID" id="92841254"/>
<evidence type="ECO:0000313" key="7">
    <source>
        <dbReference type="Proteomes" id="UP000016511"/>
    </source>
</evidence>
<dbReference type="GO" id="GO:0004519">
    <property type="term" value="F:endonuclease activity"/>
    <property type="evidence" value="ECO:0007669"/>
    <property type="project" value="UniProtKB-KW"/>
</dbReference>
<dbReference type="STRING" id="649747.HMPREF0083_01016"/>
<proteinExistence type="inferred from homology"/>
<dbReference type="Pfam" id="PF01844">
    <property type="entry name" value="HNH"/>
    <property type="match status" value="1"/>
</dbReference>
<dbReference type="GO" id="GO:0005829">
    <property type="term" value="C:cytosol"/>
    <property type="evidence" value="ECO:0007669"/>
    <property type="project" value="TreeGrafter"/>
</dbReference>
<dbReference type="Proteomes" id="UP000016511">
    <property type="component" value="Unassembled WGS sequence"/>
</dbReference>
<reference evidence="6 7" key="1">
    <citation type="submission" date="2013-08" db="EMBL/GenBank/DDBJ databases">
        <authorList>
            <person name="Weinstock G."/>
            <person name="Sodergren E."/>
            <person name="Wylie T."/>
            <person name="Fulton L."/>
            <person name="Fulton R."/>
            <person name="Fronick C."/>
            <person name="O'Laughlin M."/>
            <person name="Godfrey J."/>
            <person name="Miner T."/>
            <person name="Herter B."/>
            <person name="Appelbaum E."/>
            <person name="Cordes M."/>
            <person name="Lek S."/>
            <person name="Wollam A."/>
            <person name="Pepin K.H."/>
            <person name="Palsikar V.B."/>
            <person name="Mitreva M."/>
            <person name="Wilson R.K."/>
        </authorList>
    </citation>
    <scope>NUCLEOTIDE SEQUENCE [LARGE SCALE GENOMIC DNA]</scope>
    <source>
        <strain evidence="6 7">ATCC 12856</strain>
    </source>
</reference>
<dbReference type="InterPro" id="IPR003615">
    <property type="entry name" value="HNH_nuc"/>
</dbReference>
<dbReference type="SMART" id="SM00507">
    <property type="entry name" value="HNHc"/>
    <property type="match status" value="1"/>
</dbReference>
<dbReference type="PATRIC" id="fig|649747.3.peg.922"/>
<dbReference type="HOGENOM" id="CLU_108879_9_0_9"/>
<keyword evidence="1" id="KW-0540">Nuclease</keyword>
<evidence type="ECO:0000256" key="2">
    <source>
        <dbReference type="ARBA" id="ARBA00022801"/>
    </source>
</evidence>
<keyword evidence="2" id="KW-0378">Hydrolase</keyword>
<organism evidence="6 7">
    <name type="scientific">Aneurinibacillus aneurinilyticus ATCC 12856</name>
    <dbReference type="NCBI Taxonomy" id="649747"/>
    <lineage>
        <taxon>Bacteria</taxon>
        <taxon>Bacillati</taxon>
        <taxon>Bacillota</taxon>
        <taxon>Bacilli</taxon>
        <taxon>Bacillales</taxon>
        <taxon>Paenibacillaceae</taxon>
        <taxon>Aneurinibacillus group</taxon>
        <taxon>Aneurinibacillus</taxon>
    </lineage>
</organism>
<feature type="domain" description="HNH nuclease" evidence="5">
    <location>
        <begin position="31"/>
        <end position="88"/>
    </location>
</feature>
<evidence type="ECO:0000313" key="6">
    <source>
        <dbReference type="EMBL" id="ERI10904.1"/>
    </source>
</evidence>
<keyword evidence="7" id="KW-1185">Reference proteome</keyword>
<dbReference type="CDD" id="cd00085">
    <property type="entry name" value="HNHc"/>
    <property type="match status" value="1"/>
</dbReference>
<dbReference type="GO" id="GO:0008270">
    <property type="term" value="F:zinc ion binding"/>
    <property type="evidence" value="ECO:0007669"/>
    <property type="project" value="InterPro"/>
</dbReference>
<dbReference type="InterPro" id="IPR002711">
    <property type="entry name" value="HNH"/>
</dbReference>
<comment type="caution">
    <text evidence="6">The sequence shown here is derived from an EMBL/GenBank/DDBJ whole genome shotgun (WGS) entry which is preliminary data.</text>
</comment>
<name>U1WQM7_ANEAE</name>
<dbReference type="EMBL" id="AWSJ01000064">
    <property type="protein sequence ID" value="ERI10904.1"/>
    <property type="molecule type" value="Genomic_DNA"/>
</dbReference>
<gene>
    <name evidence="6" type="ORF">HMPREF0083_01016</name>
</gene>
<dbReference type="AlphaFoldDB" id="U1WQM7"/>
<dbReference type="GO" id="GO:0003676">
    <property type="term" value="F:nucleic acid binding"/>
    <property type="evidence" value="ECO:0007669"/>
    <property type="project" value="InterPro"/>
</dbReference>
<sequence>MKRNREQDRYYDKYKRNKEAKRFYDSAAWRKCRDYVLKRDNYLCQPCLKQGMKLKPADTVHHIKHFDEAPELVLDPDNLECVCNACHNKLHPEKGQGKAKEKSKQRKVRVIQVEANREVW</sequence>
<evidence type="ECO:0000256" key="3">
    <source>
        <dbReference type="ARBA" id="ARBA00038412"/>
    </source>
</evidence>
<accession>U1WQM7</accession>
<dbReference type="RefSeq" id="WP_021624182.1">
    <property type="nucleotide sequence ID" value="NZ_KE952895.1"/>
</dbReference>
<keyword evidence="6" id="KW-0255">Endonuclease</keyword>
<evidence type="ECO:0000259" key="5">
    <source>
        <dbReference type="SMART" id="SM00507"/>
    </source>
</evidence>
<dbReference type="PANTHER" id="PTHR41286">
    <property type="entry name" value="HNH NUCLEASE YAJD-RELATED"/>
    <property type="match status" value="1"/>
</dbReference>
<protein>
    <recommendedName>
        <fullName evidence="4">Putative HNH nuclease YajD</fullName>
    </recommendedName>
</protein>
<dbReference type="PANTHER" id="PTHR41286:SF1">
    <property type="entry name" value="HNH NUCLEASE YAJD-RELATED"/>
    <property type="match status" value="1"/>
</dbReference>
<comment type="similarity">
    <text evidence="3">Belongs to the HNH nuclease family.</text>
</comment>
<dbReference type="eggNOG" id="COG1403">
    <property type="taxonomic scope" value="Bacteria"/>
</dbReference>
<evidence type="ECO:0000256" key="4">
    <source>
        <dbReference type="ARBA" id="ARBA00040194"/>
    </source>
</evidence>